<keyword evidence="2" id="KW-1185">Reference proteome</keyword>
<proteinExistence type="predicted"/>
<dbReference type="EMBL" id="ACFU01000023">
    <property type="protein sequence ID" value="EEF13275.1"/>
    <property type="molecule type" value="Genomic_DNA"/>
</dbReference>
<evidence type="ECO:0000313" key="1">
    <source>
        <dbReference type="EMBL" id="EEF13275.1"/>
    </source>
</evidence>
<accession>B9D406</accession>
<name>B9D406_CAMRE</name>
<reference evidence="1 2" key="1">
    <citation type="submission" date="2008-08" db="EMBL/GenBank/DDBJ databases">
        <authorList>
            <person name="Madupu R."/>
            <person name="Durkin A.S."/>
            <person name="Torralba M."/>
            <person name="Methe B."/>
            <person name="Sutton G.G."/>
            <person name="Strausberg R.L."/>
            <person name="Nelson K.E."/>
        </authorList>
    </citation>
    <scope>NUCLEOTIDE SEQUENCE [LARGE SCALE GENOMIC DNA]</scope>
    <source>
        <strain evidence="1 2">RM3267</strain>
    </source>
</reference>
<gene>
    <name evidence="1" type="ORF">CAMRE0001_2701</name>
</gene>
<sequence length="38" mass="4662">MRKLKLSKNFPNRAKKICKFDDIEASKYLKEKIWKFSK</sequence>
<dbReference type="Proteomes" id="UP000003082">
    <property type="component" value="Unassembled WGS sequence"/>
</dbReference>
<protein>
    <submittedName>
        <fullName evidence="1">Uncharacterized protein</fullName>
    </submittedName>
</protein>
<evidence type="ECO:0000313" key="2">
    <source>
        <dbReference type="Proteomes" id="UP000003082"/>
    </source>
</evidence>
<organism evidence="1 2">
    <name type="scientific">Campylobacter rectus RM3267</name>
    <dbReference type="NCBI Taxonomy" id="553218"/>
    <lineage>
        <taxon>Bacteria</taxon>
        <taxon>Pseudomonadati</taxon>
        <taxon>Campylobacterota</taxon>
        <taxon>Epsilonproteobacteria</taxon>
        <taxon>Campylobacterales</taxon>
        <taxon>Campylobacteraceae</taxon>
        <taxon>Campylobacter</taxon>
    </lineage>
</organism>
<comment type="caution">
    <text evidence="1">The sequence shown here is derived from an EMBL/GenBank/DDBJ whole genome shotgun (WGS) entry which is preliminary data.</text>
</comment>
<dbReference type="AlphaFoldDB" id="B9D406"/>